<dbReference type="Proteomes" id="UP001202328">
    <property type="component" value="Unassembled WGS sequence"/>
</dbReference>
<feature type="region of interest" description="Disordered" evidence="1">
    <location>
        <begin position="45"/>
        <end position="65"/>
    </location>
</feature>
<proteinExistence type="predicted"/>
<dbReference type="EMBL" id="JAJJMB010007708">
    <property type="protein sequence ID" value="KAI3927843.1"/>
    <property type="molecule type" value="Genomic_DNA"/>
</dbReference>
<feature type="non-terminal residue" evidence="2">
    <location>
        <position position="65"/>
    </location>
</feature>
<feature type="compositionally biased region" description="Basic and acidic residues" evidence="1">
    <location>
        <begin position="50"/>
        <end position="65"/>
    </location>
</feature>
<keyword evidence="3" id="KW-1185">Reference proteome</keyword>
<dbReference type="AlphaFoldDB" id="A0AAD4SWP2"/>
<protein>
    <submittedName>
        <fullName evidence="2">Uncharacterized protein</fullName>
    </submittedName>
</protein>
<accession>A0AAD4SWP2</accession>
<evidence type="ECO:0000256" key="1">
    <source>
        <dbReference type="SAM" id="MobiDB-lite"/>
    </source>
</evidence>
<reference evidence="2" key="1">
    <citation type="submission" date="2022-04" db="EMBL/GenBank/DDBJ databases">
        <title>A functionally conserved STORR gene fusion in Papaver species that diverged 16.8 million years ago.</title>
        <authorList>
            <person name="Catania T."/>
        </authorList>
    </citation>
    <scope>NUCLEOTIDE SEQUENCE</scope>
    <source>
        <strain evidence="2">S-188037</strain>
    </source>
</reference>
<evidence type="ECO:0000313" key="3">
    <source>
        <dbReference type="Proteomes" id="UP001202328"/>
    </source>
</evidence>
<organism evidence="2 3">
    <name type="scientific">Papaver atlanticum</name>
    <dbReference type="NCBI Taxonomy" id="357466"/>
    <lineage>
        <taxon>Eukaryota</taxon>
        <taxon>Viridiplantae</taxon>
        <taxon>Streptophyta</taxon>
        <taxon>Embryophyta</taxon>
        <taxon>Tracheophyta</taxon>
        <taxon>Spermatophyta</taxon>
        <taxon>Magnoliopsida</taxon>
        <taxon>Ranunculales</taxon>
        <taxon>Papaveraceae</taxon>
        <taxon>Papaveroideae</taxon>
        <taxon>Papaver</taxon>
    </lineage>
</organism>
<gene>
    <name evidence="2" type="ORF">MKW98_023444</name>
</gene>
<comment type="caution">
    <text evidence="2">The sequence shown here is derived from an EMBL/GenBank/DDBJ whole genome shotgun (WGS) entry which is preliminary data.</text>
</comment>
<name>A0AAD4SWP2_9MAGN</name>
<sequence length="65" mass="7298">MIEGSNSRCPEASQEEDNVFQDLEIEGEQFELPVISEGTLVIRDTPNEQESEKEFVVEGKGKQVV</sequence>
<evidence type="ECO:0000313" key="2">
    <source>
        <dbReference type="EMBL" id="KAI3927843.1"/>
    </source>
</evidence>